<keyword evidence="21" id="KW-1185">Reference proteome</keyword>
<dbReference type="InterPro" id="IPR013960">
    <property type="entry name" value="DASH_Duo1"/>
</dbReference>
<organism evidence="20 21">
    <name type="scientific">Psilocybe cf. subviscida</name>
    <dbReference type="NCBI Taxonomy" id="2480587"/>
    <lineage>
        <taxon>Eukaryota</taxon>
        <taxon>Fungi</taxon>
        <taxon>Dikarya</taxon>
        <taxon>Basidiomycota</taxon>
        <taxon>Agaricomycotina</taxon>
        <taxon>Agaricomycetes</taxon>
        <taxon>Agaricomycetidae</taxon>
        <taxon>Agaricales</taxon>
        <taxon>Agaricineae</taxon>
        <taxon>Strophariaceae</taxon>
        <taxon>Psilocybe</taxon>
    </lineage>
</organism>
<keyword evidence="7" id="KW-0132">Cell division</keyword>
<evidence type="ECO:0000256" key="16">
    <source>
        <dbReference type="ARBA" id="ARBA00023328"/>
    </source>
</evidence>
<dbReference type="GO" id="GO:0072686">
    <property type="term" value="C:mitotic spindle"/>
    <property type="evidence" value="ECO:0007669"/>
    <property type="project" value="InterPro"/>
</dbReference>
<dbReference type="PANTHER" id="PTHR28216:SF1">
    <property type="entry name" value="DASH COMPLEX SUBUNIT DUO1"/>
    <property type="match status" value="1"/>
</dbReference>
<dbReference type="GO" id="GO:0007059">
    <property type="term" value="P:chromosome segregation"/>
    <property type="evidence" value="ECO:0007669"/>
    <property type="project" value="UniProtKB-KW"/>
</dbReference>
<evidence type="ECO:0000256" key="10">
    <source>
        <dbReference type="ARBA" id="ARBA00022829"/>
    </source>
</evidence>
<comment type="similarity">
    <text evidence="4">Belongs to the DASH complex DUO1 family.</text>
</comment>
<reference evidence="20 21" key="1">
    <citation type="journal article" date="2020" name="ISME J.">
        <title>Uncovering the hidden diversity of litter-decomposition mechanisms in mushroom-forming fungi.</title>
        <authorList>
            <person name="Floudas D."/>
            <person name="Bentzer J."/>
            <person name="Ahren D."/>
            <person name="Johansson T."/>
            <person name="Persson P."/>
            <person name="Tunlid A."/>
        </authorList>
    </citation>
    <scope>NUCLEOTIDE SEQUENCE [LARGE SCALE GENOMIC DNA]</scope>
    <source>
        <strain evidence="20 21">CBS 101986</strain>
    </source>
</reference>
<evidence type="ECO:0000256" key="11">
    <source>
        <dbReference type="ARBA" id="ARBA00022838"/>
    </source>
</evidence>
<keyword evidence="11" id="KW-0995">Kinetochore</keyword>
<keyword evidence="6" id="KW-0963">Cytoplasm</keyword>
<keyword evidence="8" id="KW-0493">Microtubule</keyword>
<evidence type="ECO:0000256" key="3">
    <source>
        <dbReference type="ARBA" id="ARBA00004629"/>
    </source>
</evidence>
<evidence type="ECO:0000256" key="17">
    <source>
        <dbReference type="ARBA" id="ARBA00044152"/>
    </source>
</evidence>
<evidence type="ECO:0000256" key="2">
    <source>
        <dbReference type="ARBA" id="ARBA00004186"/>
    </source>
</evidence>
<keyword evidence="10" id="KW-0159">Chromosome partition</keyword>
<protein>
    <recommendedName>
        <fullName evidence="17">DASH complex subunit DUO1</fullName>
    </recommendedName>
    <alternativeName>
        <fullName evidence="18">Outer kinetochore protein DUO1</fullName>
    </alternativeName>
</protein>
<feature type="region of interest" description="Disordered" evidence="19">
    <location>
        <begin position="1"/>
        <end position="47"/>
    </location>
</feature>
<proteinExistence type="inferred from homology"/>
<keyword evidence="9" id="KW-0498">Mitosis</keyword>
<evidence type="ECO:0000256" key="8">
    <source>
        <dbReference type="ARBA" id="ARBA00022701"/>
    </source>
</evidence>
<evidence type="ECO:0000256" key="6">
    <source>
        <dbReference type="ARBA" id="ARBA00022490"/>
    </source>
</evidence>
<evidence type="ECO:0000256" key="5">
    <source>
        <dbReference type="ARBA" id="ARBA00022454"/>
    </source>
</evidence>
<evidence type="ECO:0000256" key="15">
    <source>
        <dbReference type="ARBA" id="ARBA00023306"/>
    </source>
</evidence>
<evidence type="ECO:0000256" key="14">
    <source>
        <dbReference type="ARBA" id="ARBA00023242"/>
    </source>
</evidence>
<dbReference type="GO" id="GO:0042729">
    <property type="term" value="C:DASH complex"/>
    <property type="evidence" value="ECO:0007669"/>
    <property type="project" value="InterPro"/>
</dbReference>
<evidence type="ECO:0000256" key="9">
    <source>
        <dbReference type="ARBA" id="ARBA00022776"/>
    </source>
</evidence>
<keyword evidence="16" id="KW-0137">Centromere</keyword>
<evidence type="ECO:0000313" key="21">
    <source>
        <dbReference type="Proteomes" id="UP000567179"/>
    </source>
</evidence>
<dbReference type="PANTHER" id="PTHR28216">
    <property type="entry name" value="DASH COMPLEX SUBUNIT DUO1"/>
    <property type="match status" value="1"/>
</dbReference>
<evidence type="ECO:0000256" key="13">
    <source>
        <dbReference type="ARBA" id="ARBA00023212"/>
    </source>
</evidence>
<keyword evidence="12" id="KW-0175">Coiled coil</keyword>
<feature type="compositionally biased region" description="Basic and acidic residues" evidence="19">
    <location>
        <begin position="218"/>
        <end position="247"/>
    </location>
</feature>
<name>A0A8H5F445_9AGAR</name>
<accession>A0A8H5F445</accession>
<dbReference type="GO" id="GO:0005874">
    <property type="term" value="C:microtubule"/>
    <property type="evidence" value="ECO:0007669"/>
    <property type="project" value="UniProtKB-KW"/>
</dbReference>
<feature type="region of interest" description="Disordered" evidence="19">
    <location>
        <begin position="68"/>
        <end position="114"/>
    </location>
</feature>
<evidence type="ECO:0000256" key="18">
    <source>
        <dbReference type="ARBA" id="ARBA00044358"/>
    </source>
</evidence>
<evidence type="ECO:0000256" key="1">
    <source>
        <dbReference type="ARBA" id="ARBA00004123"/>
    </source>
</evidence>
<evidence type="ECO:0000256" key="19">
    <source>
        <dbReference type="SAM" id="MobiDB-lite"/>
    </source>
</evidence>
<evidence type="ECO:0000313" key="20">
    <source>
        <dbReference type="EMBL" id="KAF5322558.1"/>
    </source>
</evidence>
<evidence type="ECO:0000256" key="12">
    <source>
        <dbReference type="ARBA" id="ARBA00023054"/>
    </source>
</evidence>
<dbReference type="Pfam" id="PF08651">
    <property type="entry name" value="DASH_Duo1"/>
    <property type="match status" value="1"/>
</dbReference>
<dbReference type="GO" id="GO:0051301">
    <property type="term" value="P:cell division"/>
    <property type="evidence" value="ECO:0007669"/>
    <property type="project" value="UniProtKB-KW"/>
</dbReference>
<dbReference type="OrthoDB" id="5599235at2759"/>
<keyword evidence="5" id="KW-0158">Chromosome</keyword>
<dbReference type="EMBL" id="JAACJJ010000028">
    <property type="protein sequence ID" value="KAF5322558.1"/>
    <property type="molecule type" value="Genomic_DNA"/>
</dbReference>
<keyword evidence="15" id="KW-0131">Cell cycle</keyword>
<dbReference type="Proteomes" id="UP000567179">
    <property type="component" value="Unassembled WGS sequence"/>
</dbReference>
<evidence type="ECO:0000256" key="4">
    <source>
        <dbReference type="ARBA" id="ARBA00005366"/>
    </source>
</evidence>
<feature type="compositionally biased region" description="Polar residues" evidence="19">
    <location>
        <begin position="288"/>
        <end position="307"/>
    </location>
</feature>
<evidence type="ECO:0000256" key="7">
    <source>
        <dbReference type="ARBA" id="ARBA00022618"/>
    </source>
</evidence>
<keyword evidence="14" id="KW-0539">Nucleus</keyword>
<comment type="subcellular location">
    <subcellularLocation>
        <location evidence="3">Chromosome</location>
        <location evidence="3">Centromere</location>
        <location evidence="3">Kinetochore</location>
    </subcellularLocation>
    <subcellularLocation>
        <location evidence="2">Cytoplasm</location>
        <location evidence="2">Cytoskeleton</location>
        <location evidence="2">Spindle</location>
    </subcellularLocation>
    <subcellularLocation>
        <location evidence="1">Nucleus</location>
    </subcellularLocation>
</comment>
<keyword evidence="13" id="KW-0206">Cytoskeleton</keyword>
<comment type="caution">
    <text evidence="20">The sequence shown here is derived from an EMBL/GenBank/DDBJ whole genome shotgun (WGS) entry which is preliminary data.</text>
</comment>
<dbReference type="AlphaFoldDB" id="A0A8H5F445"/>
<feature type="compositionally biased region" description="Low complexity" evidence="19">
    <location>
        <begin position="16"/>
        <end position="47"/>
    </location>
</feature>
<dbReference type="GO" id="GO:0000278">
    <property type="term" value="P:mitotic cell cycle"/>
    <property type="evidence" value="ECO:0007669"/>
    <property type="project" value="InterPro"/>
</dbReference>
<feature type="region of interest" description="Disordered" evidence="19">
    <location>
        <begin position="218"/>
        <end position="307"/>
    </location>
</feature>
<sequence length="307" mass="33949">MDFPDSPDIPMHGHGSRLLSLESPLLPSDTSSSSRTGPGADDLSLSELSLAEHNTMLSKPFSLLARVEPDVKTPTRKPTAHSASSPEGSGEPPEGHVDHDEVDPDEARLQASAKRQEKLQSDIFVLKKLNAAFESFNDTLEATGTANERIAAQLEQTDALLNKYIKILSKSEAFSRLIFDEQWQGAEADEDELERQVQEAKEKARREEEERLLREQQEALRLENERQEALRREEKARTEREKSERAIRGGIRGVRGTRASMRGVRGTGTSRPVEPAATAPSRGIPRRATSTARPSNIGTLRGNTKPT</sequence>
<gene>
    <name evidence="20" type="ORF">D9619_001770</name>
</gene>